<gene>
    <name evidence="2" type="ORF">JYU34_018439</name>
</gene>
<feature type="compositionally biased region" description="Basic and acidic residues" evidence="1">
    <location>
        <begin position="410"/>
        <end position="428"/>
    </location>
</feature>
<name>A0ABQ7PXW2_PLUXY</name>
<feature type="compositionally biased region" description="Polar residues" evidence="1">
    <location>
        <begin position="400"/>
        <end position="409"/>
    </location>
</feature>
<feature type="region of interest" description="Disordered" evidence="1">
    <location>
        <begin position="1"/>
        <end position="54"/>
    </location>
</feature>
<evidence type="ECO:0000313" key="3">
    <source>
        <dbReference type="Proteomes" id="UP000823941"/>
    </source>
</evidence>
<feature type="compositionally biased region" description="Polar residues" evidence="1">
    <location>
        <begin position="431"/>
        <end position="441"/>
    </location>
</feature>
<feature type="compositionally biased region" description="Basic and acidic residues" evidence="1">
    <location>
        <begin position="44"/>
        <end position="54"/>
    </location>
</feature>
<accession>A0ABQ7PXW2</accession>
<feature type="region of interest" description="Disordered" evidence="1">
    <location>
        <begin position="316"/>
        <end position="350"/>
    </location>
</feature>
<sequence>MSDSESSSSVSSSSESESNANPPDAVNEPCPDTAPKKSRKRKAPEKVVKGGKCKKSDKELRNLAKECFQHFMSVNTYPNYPPYQAPYFRQASEDEVSVNVSGELFSDDDNDKRPADPCANFELPLSTVLKEPSVSKSSKDHIELLNSAQHFNTPEWCDVRYSDVQKSYCSTPGFVELECNDEVKPFDRFPNLVISERSYAALTQALLKQRDATQASFQALLKWASETNELSSSTIKDKVNEIFIEGKFNKISGDLLQLTCGHRADTIEQRRDGILRYVKDKYVRSNLRKIPPTCDSLFSKDMFTSAIEKAGGMNKVFWPSRGPSQKTNWPAAQAGPSSAEPPAQGYQPDLPKAYYGRPAYSMPPAQGAYPMYFPTQGMLPVPTYYPPQGFGHAFPGQNKRFAQNHSNRMNRPDTRASRQKSQYDDGHGKIQSKNQNINSKNFRGKRKF</sequence>
<proteinExistence type="predicted"/>
<evidence type="ECO:0000313" key="2">
    <source>
        <dbReference type="EMBL" id="KAG7297721.1"/>
    </source>
</evidence>
<comment type="caution">
    <text evidence="2">The sequence shown here is derived from an EMBL/GenBank/DDBJ whole genome shotgun (WGS) entry which is preliminary data.</text>
</comment>
<feature type="region of interest" description="Disordered" evidence="1">
    <location>
        <begin position="390"/>
        <end position="448"/>
    </location>
</feature>
<protein>
    <submittedName>
        <fullName evidence="2">Uncharacterized protein</fullName>
    </submittedName>
</protein>
<dbReference type="EMBL" id="JAHIBW010000025">
    <property type="protein sequence ID" value="KAG7297721.1"/>
    <property type="molecule type" value="Genomic_DNA"/>
</dbReference>
<feature type="compositionally biased region" description="Low complexity" evidence="1">
    <location>
        <begin position="1"/>
        <end position="18"/>
    </location>
</feature>
<dbReference type="Proteomes" id="UP000823941">
    <property type="component" value="Chromosome 25"/>
</dbReference>
<evidence type="ECO:0000256" key="1">
    <source>
        <dbReference type="SAM" id="MobiDB-lite"/>
    </source>
</evidence>
<keyword evidence="3" id="KW-1185">Reference proteome</keyword>
<organism evidence="2 3">
    <name type="scientific">Plutella xylostella</name>
    <name type="common">Diamondback moth</name>
    <name type="synonym">Plutella maculipennis</name>
    <dbReference type="NCBI Taxonomy" id="51655"/>
    <lineage>
        <taxon>Eukaryota</taxon>
        <taxon>Metazoa</taxon>
        <taxon>Ecdysozoa</taxon>
        <taxon>Arthropoda</taxon>
        <taxon>Hexapoda</taxon>
        <taxon>Insecta</taxon>
        <taxon>Pterygota</taxon>
        <taxon>Neoptera</taxon>
        <taxon>Endopterygota</taxon>
        <taxon>Lepidoptera</taxon>
        <taxon>Glossata</taxon>
        <taxon>Ditrysia</taxon>
        <taxon>Yponomeutoidea</taxon>
        <taxon>Plutellidae</taxon>
        <taxon>Plutella</taxon>
    </lineage>
</organism>
<reference evidence="2 3" key="1">
    <citation type="submission" date="2021-06" db="EMBL/GenBank/DDBJ databases">
        <title>A haploid diamondback moth (Plutella xylostella L.) genome assembly resolves 31 chromosomes and identifies a diamide resistance mutation.</title>
        <authorList>
            <person name="Ward C.M."/>
            <person name="Perry K.D."/>
            <person name="Baker G."/>
            <person name="Powis K."/>
            <person name="Heckel D.G."/>
            <person name="Baxter S.W."/>
        </authorList>
    </citation>
    <scope>NUCLEOTIDE SEQUENCE [LARGE SCALE GENOMIC DNA]</scope>
    <source>
        <strain evidence="2 3">LV</strain>
        <tissue evidence="2">Single pupa</tissue>
    </source>
</reference>